<dbReference type="Pfam" id="PF10297">
    <property type="entry name" value="Hap4_Hap_bind"/>
    <property type="match status" value="1"/>
</dbReference>
<gene>
    <name evidence="4" type="ORF">DASB73_030090</name>
</gene>
<accession>A0AAV5RN18</accession>
<dbReference type="GO" id="GO:0005634">
    <property type="term" value="C:nucleus"/>
    <property type="evidence" value="ECO:0007669"/>
    <property type="project" value="InterPro"/>
</dbReference>
<evidence type="ECO:0000256" key="2">
    <source>
        <dbReference type="SAM" id="MobiDB-lite"/>
    </source>
</evidence>
<feature type="compositionally biased region" description="Polar residues" evidence="2">
    <location>
        <begin position="358"/>
        <end position="367"/>
    </location>
</feature>
<evidence type="ECO:0000256" key="1">
    <source>
        <dbReference type="ARBA" id="ARBA00023242"/>
    </source>
</evidence>
<keyword evidence="5" id="KW-1185">Reference proteome</keyword>
<dbReference type="InterPro" id="IPR018287">
    <property type="entry name" value="Hap4_TF_heteromerisation"/>
</dbReference>
<proteinExistence type="predicted"/>
<protein>
    <recommendedName>
        <fullName evidence="3">Hap4 transcription factor heteromerisation domain-containing protein</fullName>
    </recommendedName>
</protein>
<organism evidence="4 5">
    <name type="scientific">Starmerella bacillaris</name>
    <name type="common">Yeast</name>
    <name type="synonym">Candida zemplinina</name>
    <dbReference type="NCBI Taxonomy" id="1247836"/>
    <lineage>
        <taxon>Eukaryota</taxon>
        <taxon>Fungi</taxon>
        <taxon>Dikarya</taxon>
        <taxon>Ascomycota</taxon>
        <taxon>Saccharomycotina</taxon>
        <taxon>Dipodascomycetes</taxon>
        <taxon>Dipodascales</taxon>
        <taxon>Trichomonascaceae</taxon>
        <taxon>Starmerella</taxon>
    </lineage>
</organism>
<name>A0AAV5RN18_STABA</name>
<keyword evidence="1" id="KW-0539">Nucleus</keyword>
<feature type="region of interest" description="Disordered" evidence="2">
    <location>
        <begin position="1"/>
        <end position="52"/>
    </location>
</feature>
<dbReference type="Proteomes" id="UP001362899">
    <property type="component" value="Unassembled WGS sequence"/>
</dbReference>
<evidence type="ECO:0000313" key="5">
    <source>
        <dbReference type="Proteomes" id="UP001362899"/>
    </source>
</evidence>
<feature type="compositionally biased region" description="Basic and acidic residues" evidence="2">
    <location>
        <begin position="382"/>
        <end position="395"/>
    </location>
</feature>
<feature type="domain" description="Hap4 transcription factor heteromerisation" evidence="3">
    <location>
        <begin position="31"/>
        <end position="47"/>
    </location>
</feature>
<evidence type="ECO:0000313" key="4">
    <source>
        <dbReference type="EMBL" id="GMM52046.1"/>
    </source>
</evidence>
<sequence length="488" mass="53461">MSQKAVPKIAPAHNGSIEQVAPSRTATGLSASKKWVLPPRPKPGRKPKPRENVTVELQVRDLKPKTITSTAYNSIPEGAVILETIPVANATHQLPQVQAESAQTRSHAMTSLYDHSKQPQNVQALQTNIETQQAPQLKIQSPQQLPEPVIEANSTFNKQEDTQNDDCGLCTKQDCLCADIGIKGSENANNKPQELNIQQALDISNSSSSSSAESQEGPRSPADMVALDVNKLQPPTLEAILQSKTYVAKAVPLRRSRPEGLKRGSALQSGRQLFKRAYQPSATPKSNSNPEPLEPQITSKNSYEPPVFEGNCGFCTDDSSCICSQQVSENKLHSASNSFTDLRSNNLNGSIQMDAEISTKQQDSSAPHTHEYQESQSTNPNSHDHSSAHDHSVESHNFKHSDFEYECDSCQDALSTLFCFSLPAAKKLRPESVAIPHTLALKTLRKHGRFETCDLGKLIKHLEVDENRMIGVQSINQILHDLDAGVFS</sequence>
<feature type="region of interest" description="Disordered" evidence="2">
    <location>
        <begin position="278"/>
        <end position="303"/>
    </location>
</feature>
<dbReference type="GO" id="GO:0006355">
    <property type="term" value="P:regulation of DNA-templated transcription"/>
    <property type="evidence" value="ECO:0007669"/>
    <property type="project" value="InterPro"/>
</dbReference>
<feature type="region of interest" description="Disordered" evidence="2">
    <location>
        <begin position="358"/>
        <end position="395"/>
    </location>
</feature>
<dbReference type="AlphaFoldDB" id="A0AAV5RN18"/>
<comment type="caution">
    <text evidence="4">The sequence shown here is derived from an EMBL/GenBank/DDBJ whole genome shotgun (WGS) entry which is preliminary data.</text>
</comment>
<reference evidence="4 5" key="1">
    <citation type="journal article" date="2023" name="Elife">
        <title>Identification of key yeast species and microbe-microbe interactions impacting larval growth of Drosophila in the wild.</title>
        <authorList>
            <person name="Mure A."/>
            <person name="Sugiura Y."/>
            <person name="Maeda R."/>
            <person name="Honda K."/>
            <person name="Sakurai N."/>
            <person name="Takahashi Y."/>
            <person name="Watada M."/>
            <person name="Katoh T."/>
            <person name="Gotoh A."/>
            <person name="Gotoh Y."/>
            <person name="Taniguchi I."/>
            <person name="Nakamura K."/>
            <person name="Hayashi T."/>
            <person name="Katayama T."/>
            <person name="Uemura T."/>
            <person name="Hattori Y."/>
        </authorList>
    </citation>
    <scope>NUCLEOTIDE SEQUENCE [LARGE SCALE GENOMIC DNA]</scope>
    <source>
        <strain evidence="4 5">SB-73</strain>
    </source>
</reference>
<evidence type="ECO:0000259" key="3">
    <source>
        <dbReference type="Pfam" id="PF10297"/>
    </source>
</evidence>
<feature type="compositionally biased region" description="Polar residues" evidence="2">
    <location>
        <begin position="280"/>
        <end position="302"/>
    </location>
</feature>
<dbReference type="EMBL" id="BTGC01000008">
    <property type="protein sequence ID" value="GMM52046.1"/>
    <property type="molecule type" value="Genomic_DNA"/>
</dbReference>